<name>A0ABW2L8A3_9BACT</name>
<keyword evidence="2" id="KW-0663">Pyridoxal phosphate</keyword>
<gene>
    <name evidence="4" type="ORF">ACFQY0_09980</name>
</gene>
<dbReference type="Pfam" id="PF00291">
    <property type="entry name" value="PALP"/>
    <property type="match status" value="1"/>
</dbReference>
<dbReference type="PANTHER" id="PTHR10314">
    <property type="entry name" value="CYSTATHIONINE BETA-SYNTHASE"/>
    <property type="match status" value="1"/>
</dbReference>
<evidence type="ECO:0000256" key="2">
    <source>
        <dbReference type="ARBA" id="ARBA00022898"/>
    </source>
</evidence>
<proteinExistence type="predicted"/>
<dbReference type="InterPro" id="IPR001926">
    <property type="entry name" value="TrpB-like_PALP"/>
</dbReference>
<comment type="cofactor">
    <cofactor evidence="1">
        <name>pyridoxal 5'-phosphate</name>
        <dbReference type="ChEBI" id="CHEBI:597326"/>
    </cofactor>
</comment>
<feature type="domain" description="Tryptophan synthase beta chain-like PALP" evidence="3">
    <location>
        <begin position="27"/>
        <end position="311"/>
    </location>
</feature>
<organism evidence="4 5">
    <name type="scientific">Haloferula chungangensis</name>
    <dbReference type="NCBI Taxonomy" id="1048331"/>
    <lineage>
        <taxon>Bacteria</taxon>
        <taxon>Pseudomonadati</taxon>
        <taxon>Verrucomicrobiota</taxon>
        <taxon>Verrucomicrobiia</taxon>
        <taxon>Verrucomicrobiales</taxon>
        <taxon>Verrucomicrobiaceae</taxon>
        <taxon>Haloferula</taxon>
    </lineage>
</organism>
<reference evidence="5" key="1">
    <citation type="journal article" date="2019" name="Int. J. Syst. Evol. Microbiol.">
        <title>The Global Catalogue of Microorganisms (GCM) 10K type strain sequencing project: providing services to taxonomists for standard genome sequencing and annotation.</title>
        <authorList>
            <consortium name="The Broad Institute Genomics Platform"/>
            <consortium name="The Broad Institute Genome Sequencing Center for Infectious Disease"/>
            <person name="Wu L."/>
            <person name="Ma J."/>
        </authorList>
    </citation>
    <scope>NUCLEOTIDE SEQUENCE [LARGE SCALE GENOMIC DNA]</scope>
    <source>
        <strain evidence="5">CGMCC 4.1467</strain>
    </source>
</reference>
<dbReference type="CDD" id="cd01561">
    <property type="entry name" value="CBS_like"/>
    <property type="match status" value="1"/>
</dbReference>
<dbReference type="EMBL" id="JBHTBS010000004">
    <property type="protein sequence ID" value="MFC7337504.1"/>
    <property type="molecule type" value="Genomic_DNA"/>
</dbReference>
<evidence type="ECO:0000256" key="1">
    <source>
        <dbReference type="ARBA" id="ARBA00001933"/>
    </source>
</evidence>
<dbReference type="SUPFAM" id="SSF53686">
    <property type="entry name" value="Tryptophan synthase beta subunit-like PLP-dependent enzymes"/>
    <property type="match status" value="1"/>
</dbReference>
<dbReference type="Gene3D" id="3.40.50.1100">
    <property type="match status" value="2"/>
</dbReference>
<keyword evidence="5" id="KW-1185">Reference proteome</keyword>
<dbReference type="InterPro" id="IPR050214">
    <property type="entry name" value="Cys_Synth/Cystath_Beta-Synth"/>
</dbReference>
<evidence type="ECO:0000313" key="4">
    <source>
        <dbReference type="EMBL" id="MFC7337504.1"/>
    </source>
</evidence>
<accession>A0ABW2L8A3</accession>
<sequence length="327" mass="35630">MEHEAFPETQEMNVTAILPEQNRYLHQVTRTPLIPVVVSEGSPKVWCKLEFLNPSGSTKDRIARHILEKAWRRRELRCGGAVAEASSGSTSIAFALACSQMGLSFTAFIPESATSERELMIRAYGGKVCRVRGTMAEVLEHARVVCEEMGWFFGRQFANRDNTEAHRLFTGPEVLSQIPGGCVDAVVSGVGTGGTLRGLYEAFVEADCGVSAHAAIPRTSELFSANAECCSLRFSAEVPGVVDGISEIYSSWSCDKLSEVEIGDGECLRLTRQLWAMGFPVGPSSGLNLAAALKVAAELGPDANVVTVFPDRMERYFSHKVFEELRA</sequence>
<dbReference type="InterPro" id="IPR036052">
    <property type="entry name" value="TrpB-like_PALP_sf"/>
</dbReference>
<protein>
    <submittedName>
        <fullName evidence="4">PLP-dependent cysteine synthase family protein</fullName>
    </submittedName>
</protein>
<evidence type="ECO:0000313" key="5">
    <source>
        <dbReference type="Proteomes" id="UP001596472"/>
    </source>
</evidence>
<comment type="caution">
    <text evidence="4">The sequence shown here is derived from an EMBL/GenBank/DDBJ whole genome shotgun (WGS) entry which is preliminary data.</text>
</comment>
<evidence type="ECO:0000259" key="3">
    <source>
        <dbReference type="Pfam" id="PF00291"/>
    </source>
</evidence>
<dbReference type="Proteomes" id="UP001596472">
    <property type="component" value="Unassembled WGS sequence"/>
</dbReference>